<keyword evidence="2" id="KW-1185">Reference proteome</keyword>
<name>A0ACC1YX68_MELAZ</name>
<evidence type="ECO:0000313" key="1">
    <source>
        <dbReference type="EMBL" id="KAJ4728331.1"/>
    </source>
</evidence>
<proteinExistence type="predicted"/>
<dbReference type="Proteomes" id="UP001164539">
    <property type="component" value="Chromosome 1"/>
</dbReference>
<evidence type="ECO:0000313" key="2">
    <source>
        <dbReference type="Proteomes" id="UP001164539"/>
    </source>
</evidence>
<comment type="caution">
    <text evidence="1">The sequence shown here is derived from an EMBL/GenBank/DDBJ whole genome shotgun (WGS) entry which is preliminary data.</text>
</comment>
<dbReference type="EMBL" id="CM051394">
    <property type="protein sequence ID" value="KAJ4728331.1"/>
    <property type="molecule type" value="Genomic_DNA"/>
</dbReference>
<protein>
    <submittedName>
        <fullName evidence="1">Tetratricopeptide repeat (TPR)-like superfamily protein</fullName>
    </submittedName>
</protein>
<accession>A0ACC1YX68</accession>
<gene>
    <name evidence="1" type="ORF">OWV82_001281</name>
</gene>
<organism evidence="1 2">
    <name type="scientific">Melia azedarach</name>
    <name type="common">Chinaberry tree</name>
    <dbReference type="NCBI Taxonomy" id="155640"/>
    <lineage>
        <taxon>Eukaryota</taxon>
        <taxon>Viridiplantae</taxon>
        <taxon>Streptophyta</taxon>
        <taxon>Embryophyta</taxon>
        <taxon>Tracheophyta</taxon>
        <taxon>Spermatophyta</taxon>
        <taxon>Magnoliopsida</taxon>
        <taxon>eudicotyledons</taxon>
        <taxon>Gunneridae</taxon>
        <taxon>Pentapetalae</taxon>
        <taxon>rosids</taxon>
        <taxon>malvids</taxon>
        <taxon>Sapindales</taxon>
        <taxon>Meliaceae</taxon>
        <taxon>Melia</taxon>
    </lineage>
</organism>
<sequence length="387" mass="42627">MLLRSSSTPVLGSLLSSISESPNNNSSHHESPLKHHLPPPSPIHHCSSGSGSGSKLSCGSFNLPTVSCNSSPISPSIADFSAGSHKGIRRAQSEGNLQGLAYASCKEEDFYNANQPSKKSSGRNKCLMLETIPSFSYCTLKGRREEDEEESDLEDEEDIQDYFEENGEEEDCLEENNEESLQSCLKNEKMSMLLIEEMQRLDNMWKVDLEGFAGQEMYLAKGLGIGGRGGSRGGGRGGGGGGGGEFNPAGGDNGDKQEIEEYYKKMVDENPGNPLFLRNYAHFLYKSKRDLERAEDYYSRAILADPGDGEVLSQYAMLIWELHRDEDRATSYFQRAVHASPEDSHVHAAYASFLWETEEDDDECDAPSDLDSITHRIHRTALASANA</sequence>
<reference evidence="1 2" key="1">
    <citation type="journal article" date="2023" name="Science">
        <title>Complex scaffold remodeling in plant triterpene biosynthesis.</title>
        <authorList>
            <person name="De La Pena R."/>
            <person name="Hodgson H."/>
            <person name="Liu J.C."/>
            <person name="Stephenson M.J."/>
            <person name="Martin A.C."/>
            <person name="Owen C."/>
            <person name="Harkess A."/>
            <person name="Leebens-Mack J."/>
            <person name="Jimenez L.E."/>
            <person name="Osbourn A."/>
            <person name="Sattely E.S."/>
        </authorList>
    </citation>
    <scope>NUCLEOTIDE SEQUENCE [LARGE SCALE GENOMIC DNA]</scope>
    <source>
        <strain evidence="2">cv. JPN11</strain>
        <tissue evidence="1">Leaf</tissue>
    </source>
</reference>